<dbReference type="InterPro" id="IPR036412">
    <property type="entry name" value="HAD-like_sf"/>
</dbReference>
<dbReference type="Proteomes" id="UP000309544">
    <property type="component" value="Unassembled WGS sequence"/>
</dbReference>
<feature type="active site" description="Proton donor" evidence="2">
    <location>
        <position position="12"/>
    </location>
</feature>
<comment type="caution">
    <text evidence="3">The sequence shown here is derived from an EMBL/GenBank/DDBJ whole genome shotgun (WGS) entry which is preliminary data.</text>
</comment>
<evidence type="ECO:0000313" key="3">
    <source>
        <dbReference type="EMBL" id="TNJ36929.1"/>
    </source>
</evidence>
<feature type="active site" description="Nucleophile" evidence="2">
    <location>
        <position position="10"/>
    </location>
</feature>
<dbReference type="Pfam" id="PF06941">
    <property type="entry name" value="NT5C"/>
    <property type="match status" value="1"/>
</dbReference>
<organism evidence="3 4">
    <name type="scientific">Prosthecochloris vibrioformis</name>
    <name type="common">Chlorobium vibrioforme</name>
    <dbReference type="NCBI Taxonomy" id="1098"/>
    <lineage>
        <taxon>Bacteria</taxon>
        <taxon>Pseudomonadati</taxon>
        <taxon>Chlorobiota</taxon>
        <taxon>Chlorobiia</taxon>
        <taxon>Chlorobiales</taxon>
        <taxon>Chlorobiaceae</taxon>
        <taxon>Prosthecochloris</taxon>
    </lineage>
</organism>
<reference evidence="3 4" key="1">
    <citation type="submission" date="2019-05" db="EMBL/GenBank/DDBJ databases">
        <title>Draft Whole-Genome sequence of the green sulfur bacterium Prosthecochloris vibrioformis DSM 260.</title>
        <authorList>
            <person name="Meyer T.E."/>
            <person name="Kyndt J.A."/>
        </authorList>
    </citation>
    <scope>NUCLEOTIDE SEQUENCE [LARGE SCALE GENOMIC DNA]</scope>
    <source>
        <strain evidence="3 4">DSM 260</strain>
    </source>
</reference>
<keyword evidence="4" id="KW-1185">Reference proteome</keyword>
<dbReference type="GO" id="GO:0008253">
    <property type="term" value="F:5'-nucleotidase activity"/>
    <property type="evidence" value="ECO:0007669"/>
    <property type="project" value="InterPro"/>
</dbReference>
<dbReference type="Gene3D" id="3.40.50.1000">
    <property type="entry name" value="HAD superfamily/HAD-like"/>
    <property type="match status" value="1"/>
</dbReference>
<gene>
    <name evidence="3" type="ORF">FGF68_04980</name>
</gene>
<evidence type="ECO:0000256" key="1">
    <source>
        <dbReference type="ARBA" id="ARBA00009589"/>
    </source>
</evidence>
<dbReference type="GO" id="GO:0009264">
    <property type="term" value="P:deoxyribonucleotide catabolic process"/>
    <property type="evidence" value="ECO:0007669"/>
    <property type="project" value="InterPro"/>
</dbReference>
<dbReference type="InterPro" id="IPR010708">
    <property type="entry name" value="5'(3')-deoxyribonucleotidase"/>
</dbReference>
<dbReference type="InterPro" id="IPR023214">
    <property type="entry name" value="HAD_sf"/>
</dbReference>
<dbReference type="SUPFAM" id="SSF56784">
    <property type="entry name" value="HAD-like"/>
    <property type="match status" value="1"/>
</dbReference>
<proteinExistence type="inferred from homology"/>
<protein>
    <submittedName>
        <fullName evidence="3">5'-nucleotidase</fullName>
    </submittedName>
</protein>
<evidence type="ECO:0000313" key="4">
    <source>
        <dbReference type="Proteomes" id="UP000309544"/>
    </source>
</evidence>
<dbReference type="RefSeq" id="WP_068867206.1">
    <property type="nucleotide sequence ID" value="NZ_VDCI01000003.1"/>
</dbReference>
<dbReference type="AlphaFoldDB" id="A0A5C4S131"/>
<comment type="similarity">
    <text evidence="1">Belongs to the 5'(3')-deoxyribonucleotidase family.</text>
</comment>
<dbReference type="EMBL" id="VDCI01000003">
    <property type="protein sequence ID" value="TNJ36929.1"/>
    <property type="molecule type" value="Genomic_DNA"/>
</dbReference>
<name>A0A5C4S131_PROVB</name>
<sequence length="190" mass="22014">MRQKPVIGVDLDGVCADFYARMREIAAEWFELPIGELTPDVSYGLSEWGVTEGRYDSLHRFALHQRDLFRTMPMIPGARKYLRKLSDEGHHIRIITHRLFIHYSHASAVQQTVEWLDGHGIPYWDLCFMKEKSAVGADIYVEDSPHNVEQLRSRGLETICFANSTNAHISSPRAESWEEVYEMIVRSYEL</sequence>
<accession>A0A5C4S131</accession>
<evidence type="ECO:0000256" key="2">
    <source>
        <dbReference type="PIRSR" id="PIRSR610708-1"/>
    </source>
</evidence>